<organism evidence="2 3">
    <name type="scientific">Siphonobacter aquaeclarae</name>
    <dbReference type="NCBI Taxonomy" id="563176"/>
    <lineage>
        <taxon>Bacteria</taxon>
        <taxon>Pseudomonadati</taxon>
        <taxon>Bacteroidota</taxon>
        <taxon>Cytophagia</taxon>
        <taxon>Cytophagales</taxon>
        <taxon>Cytophagaceae</taxon>
        <taxon>Siphonobacter</taxon>
    </lineage>
</organism>
<dbReference type="SUPFAM" id="SSF56281">
    <property type="entry name" value="Metallo-hydrolase/oxidoreductase"/>
    <property type="match status" value="1"/>
</dbReference>
<dbReference type="InterPro" id="IPR036866">
    <property type="entry name" value="RibonucZ/Hydroxyglut_hydro"/>
</dbReference>
<evidence type="ECO:0000313" key="3">
    <source>
        <dbReference type="Proteomes" id="UP000198901"/>
    </source>
</evidence>
<evidence type="ECO:0000259" key="1">
    <source>
        <dbReference type="SMART" id="SM00849"/>
    </source>
</evidence>
<protein>
    <submittedName>
        <fullName evidence="2">L-ascorbate metabolism protein UlaG, beta-lactamase superfamily</fullName>
    </submittedName>
</protein>
<dbReference type="AlphaFoldDB" id="A0A1G9NPK1"/>
<dbReference type="Gene3D" id="3.60.15.10">
    <property type="entry name" value="Ribonuclease Z/Hydroxyacylglutathione hydrolase-like"/>
    <property type="match status" value="1"/>
</dbReference>
<name>A0A1G9NPK1_9BACT</name>
<dbReference type="Pfam" id="PF12706">
    <property type="entry name" value="Lactamase_B_2"/>
    <property type="match status" value="1"/>
</dbReference>
<proteinExistence type="predicted"/>
<dbReference type="InterPro" id="IPR001279">
    <property type="entry name" value="Metallo-B-lactamas"/>
</dbReference>
<feature type="domain" description="Metallo-beta-lactamase" evidence="1">
    <location>
        <begin position="103"/>
        <end position="310"/>
    </location>
</feature>
<accession>A0A1G9NPK1</accession>
<dbReference type="PANTHER" id="PTHR15032:SF4">
    <property type="entry name" value="N-ACYL-PHOSPHATIDYLETHANOLAMINE-HYDROLYZING PHOSPHOLIPASE D"/>
    <property type="match status" value="1"/>
</dbReference>
<dbReference type="EMBL" id="FNGS01000003">
    <property type="protein sequence ID" value="SDL88320.1"/>
    <property type="molecule type" value="Genomic_DNA"/>
</dbReference>
<dbReference type="STRING" id="563176.SAMN04488090_2094"/>
<sequence>MMVGLIVLFVIAVATAVVLNLPTFGASATGSRLERIQHSPHYKDGAFEYPIPTPTMDPAFSFWKLLRAYMNPLPGQSPAQPLPVEKTDLKVLKGSEPLLVWFGHSSYFLRINGKNILIDPVFCERPSPFQFIGSKRYPGTEVYSADDFPELDAVILTHDHYDHLDYEAITRLIPKTRHFHAALGVGAHLERWGASPGAITEYDWGDRGTIGTDIELIATPARHFSGRGFGRNKTLWTSFVFRTNDLKLFLGGDSGFGPHFKEIGEKYGPFDLALLECGQYNEMWPRIHMMPEETAQAAVELKARTLMPVHWAKFTLGLHPWKEPIERVVKKAGELHLPLMTPRIGQVVMLKDTLLPTEHWWAPLK</sequence>
<evidence type="ECO:0000313" key="2">
    <source>
        <dbReference type="EMBL" id="SDL88320.1"/>
    </source>
</evidence>
<keyword evidence="3" id="KW-1185">Reference proteome</keyword>
<reference evidence="2 3" key="1">
    <citation type="submission" date="2016-10" db="EMBL/GenBank/DDBJ databases">
        <authorList>
            <person name="de Groot N.N."/>
        </authorList>
    </citation>
    <scope>NUCLEOTIDE SEQUENCE [LARGE SCALE GENOMIC DNA]</scope>
    <source>
        <strain evidence="2 3">DSM 21668</strain>
    </source>
</reference>
<dbReference type="Proteomes" id="UP000198901">
    <property type="component" value="Unassembled WGS sequence"/>
</dbReference>
<dbReference type="SMART" id="SM00849">
    <property type="entry name" value="Lactamase_B"/>
    <property type="match status" value="1"/>
</dbReference>
<gene>
    <name evidence="2" type="ORF">SAMN04488090_2094</name>
</gene>
<dbReference type="PANTHER" id="PTHR15032">
    <property type="entry name" value="N-ACYL-PHOSPHATIDYLETHANOLAMINE-HYDROLYZING PHOSPHOLIPASE D"/>
    <property type="match status" value="1"/>
</dbReference>
<dbReference type="GO" id="GO:0005737">
    <property type="term" value="C:cytoplasm"/>
    <property type="evidence" value="ECO:0007669"/>
    <property type="project" value="TreeGrafter"/>
</dbReference>